<dbReference type="AlphaFoldDB" id="A0A087UK57"/>
<organism evidence="3 4">
    <name type="scientific">Stegodyphus mimosarum</name>
    <name type="common">African social velvet spider</name>
    <dbReference type="NCBI Taxonomy" id="407821"/>
    <lineage>
        <taxon>Eukaryota</taxon>
        <taxon>Metazoa</taxon>
        <taxon>Ecdysozoa</taxon>
        <taxon>Arthropoda</taxon>
        <taxon>Chelicerata</taxon>
        <taxon>Arachnida</taxon>
        <taxon>Araneae</taxon>
        <taxon>Araneomorphae</taxon>
        <taxon>Entelegynae</taxon>
        <taxon>Eresoidea</taxon>
        <taxon>Eresidae</taxon>
        <taxon>Stegodyphus</taxon>
    </lineage>
</organism>
<feature type="transmembrane region" description="Helical" evidence="1">
    <location>
        <begin position="20"/>
        <end position="41"/>
    </location>
</feature>
<feature type="non-terminal residue" evidence="3">
    <location>
        <position position="58"/>
    </location>
</feature>
<dbReference type="GO" id="GO:0019236">
    <property type="term" value="P:response to pheromone"/>
    <property type="evidence" value="ECO:0007669"/>
    <property type="project" value="InterPro"/>
</dbReference>
<evidence type="ECO:0000256" key="1">
    <source>
        <dbReference type="SAM" id="Phobius"/>
    </source>
</evidence>
<evidence type="ECO:0000259" key="2">
    <source>
        <dbReference type="Pfam" id="PF10192"/>
    </source>
</evidence>
<protein>
    <recommendedName>
        <fullName evidence="2">GPR180/TMEM145 transmembrane domain-containing protein</fullName>
    </recommendedName>
</protein>
<keyword evidence="1" id="KW-1133">Transmembrane helix</keyword>
<accession>A0A087UK57</accession>
<evidence type="ECO:0000313" key="3">
    <source>
        <dbReference type="EMBL" id="KFM77746.1"/>
    </source>
</evidence>
<dbReference type="Proteomes" id="UP000054359">
    <property type="component" value="Unassembled WGS sequence"/>
</dbReference>
<sequence length="58" mass="6606">MVKFAVDGEGFEILDIVGDVMHLLAQSLFMLLLLLLAKGWAITRTELTWKPVIFCVWL</sequence>
<dbReference type="EMBL" id="KK120198">
    <property type="protein sequence ID" value="KFM77746.1"/>
    <property type="molecule type" value="Genomic_DNA"/>
</dbReference>
<feature type="domain" description="GPR180/TMEM145 transmembrane" evidence="2">
    <location>
        <begin position="2"/>
        <end position="54"/>
    </location>
</feature>
<keyword evidence="1" id="KW-0472">Membrane</keyword>
<keyword evidence="1" id="KW-0812">Transmembrane</keyword>
<dbReference type="InterPro" id="IPR019336">
    <property type="entry name" value="GPR180/TMEM145_TM"/>
</dbReference>
<name>A0A087UK57_STEMI</name>
<proteinExistence type="predicted"/>
<keyword evidence="4" id="KW-1185">Reference proteome</keyword>
<gene>
    <name evidence="3" type="ORF">X975_04532</name>
</gene>
<evidence type="ECO:0000313" key="4">
    <source>
        <dbReference type="Proteomes" id="UP000054359"/>
    </source>
</evidence>
<dbReference type="GO" id="GO:0007186">
    <property type="term" value="P:G protein-coupled receptor signaling pathway"/>
    <property type="evidence" value="ECO:0007669"/>
    <property type="project" value="InterPro"/>
</dbReference>
<dbReference type="Pfam" id="PF10192">
    <property type="entry name" value="GPR180-TMEM145_TM"/>
    <property type="match status" value="1"/>
</dbReference>
<reference evidence="3 4" key="1">
    <citation type="submission" date="2013-11" db="EMBL/GenBank/DDBJ databases">
        <title>Genome sequencing of Stegodyphus mimosarum.</title>
        <authorList>
            <person name="Bechsgaard J."/>
        </authorList>
    </citation>
    <scope>NUCLEOTIDE SEQUENCE [LARGE SCALE GENOMIC DNA]</scope>
</reference>